<dbReference type="EMBL" id="CAJGYM010000048">
    <property type="protein sequence ID" value="CAD6194879.1"/>
    <property type="molecule type" value="Genomic_DNA"/>
</dbReference>
<sequence>MRTVPSDTATTPVTAAPTVTSTITEATTTPTTQMTSTTTVTTTTTSGCLCKPESLQVTPMEMNEYSPVISGNSCTATVTCTSPTGSCTAALIHNNGAQAGTISDNIGVATFTVMCNAEGLWFYDDEGEPFSDFNGISCADMSTDCN</sequence>
<evidence type="ECO:0008006" key="3">
    <source>
        <dbReference type="Google" id="ProtNLM"/>
    </source>
</evidence>
<comment type="caution">
    <text evidence="1">The sequence shown here is derived from an EMBL/GenBank/DDBJ whole genome shotgun (WGS) entry which is preliminary data.</text>
</comment>
<evidence type="ECO:0000313" key="1">
    <source>
        <dbReference type="EMBL" id="CAD6194879.1"/>
    </source>
</evidence>
<name>A0A8S1HG37_9PELO</name>
<dbReference type="Proteomes" id="UP000835052">
    <property type="component" value="Unassembled WGS sequence"/>
</dbReference>
<gene>
    <name evidence="1" type="ORF">CAUJ_LOCUS10798</name>
</gene>
<proteinExistence type="predicted"/>
<protein>
    <recommendedName>
        <fullName evidence="3">C6 domain-containing protein</fullName>
    </recommendedName>
</protein>
<accession>A0A8S1HG37</accession>
<reference evidence="1" key="1">
    <citation type="submission" date="2020-10" db="EMBL/GenBank/DDBJ databases">
        <authorList>
            <person name="Kikuchi T."/>
        </authorList>
    </citation>
    <scope>NUCLEOTIDE SEQUENCE</scope>
    <source>
        <strain evidence="1">NKZ352</strain>
    </source>
</reference>
<dbReference type="AlphaFoldDB" id="A0A8S1HG37"/>
<keyword evidence="2" id="KW-1185">Reference proteome</keyword>
<evidence type="ECO:0000313" key="2">
    <source>
        <dbReference type="Proteomes" id="UP000835052"/>
    </source>
</evidence>
<organism evidence="1 2">
    <name type="scientific">Caenorhabditis auriculariae</name>
    <dbReference type="NCBI Taxonomy" id="2777116"/>
    <lineage>
        <taxon>Eukaryota</taxon>
        <taxon>Metazoa</taxon>
        <taxon>Ecdysozoa</taxon>
        <taxon>Nematoda</taxon>
        <taxon>Chromadorea</taxon>
        <taxon>Rhabditida</taxon>
        <taxon>Rhabditina</taxon>
        <taxon>Rhabditomorpha</taxon>
        <taxon>Rhabditoidea</taxon>
        <taxon>Rhabditidae</taxon>
        <taxon>Peloderinae</taxon>
        <taxon>Caenorhabditis</taxon>
    </lineage>
</organism>